<keyword evidence="9 10" id="KW-0472">Membrane</keyword>
<evidence type="ECO:0000256" key="9">
    <source>
        <dbReference type="ARBA" id="ARBA00023136"/>
    </source>
</evidence>
<accession>A0A830HKM7</accession>
<evidence type="ECO:0000256" key="7">
    <source>
        <dbReference type="ARBA" id="ARBA00022989"/>
    </source>
</evidence>
<dbReference type="EC" id="7.1.3.1" evidence="2"/>
<evidence type="ECO:0000256" key="2">
    <source>
        <dbReference type="ARBA" id="ARBA00013242"/>
    </source>
</evidence>
<keyword evidence="6" id="KW-1278">Translocase</keyword>
<keyword evidence="8" id="KW-0406">Ion transport</keyword>
<keyword evidence="4 10" id="KW-0812">Transmembrane</keyword>
<dbReference type="GO" id="GO:0009678">
    <property type="term" value="F:diphosphate hydrolysis-driven proton transmembrane transporter activity"/>
    <property type="evidence" value="ECO:0007669"/>
    <property type="project" value="UniProtKB-EC"/>
</dbReference>
<feature type="transmembrane region" description="Helical" evidence="10">
    <location>
        <begin position="342"/>
        <end position="367"/>
    </location>
</feature>
<evidence type="ECO:0000256" key="5">
    <source>
        <dbReference type="ARBA" id="ARBA00022842"/>
    </source>
</evidence>
<gene>
    <name evidence="12" type="ORF">PPROV_000667800</name>
</gene>
<dbReference type="HAMAP" id="MF_01129">
    <property type="entry name" value="PPase_energized_pump"/>
    <property type="match status" value="1"/>
</dbReference>
<dbReference type="Proteomes" id="UP000660262">
    <property type="component" value="Unassembled WGS sequence"/>
</dbReference>
<keyword evidence="7 10" id="KW-1133">Transmembrane helix</keyword>
<dbReference type="AlphaFoldDB" id="A0A830HKM7"/>
<evidence type="ECO:0000256" key="6">
    <source>
        <dbReference type="ARBA" id="ARBA00022967"/>
    </source>
</evidence>
<feature type="signal peptide" evidence="11">
    <location>
        <begin position="1"/>
        <end position="17"/>
    </location>
</feature>
<dbReference type="GO" id="GO:0004427">
    <property type="term" value="F:inorganic diphosphate phosphatase activity"/>
    <property type="evidence" value="ECO:0007669"/>
    <property type="project" value="InterPro"/>
</dbReference>
<feature type="transmembrane region" description="Helical" evidence="10">
    <location>
        <begin position="215"/>
        <end position="238"/>
    </location>
</feature>
<feature type="transmembrane region" description="Helical" evidence="10">
    <location>
        <begin position="373"/>
        <end position="394"/>
    </location>
</feature>
<feature type="transmembrane region" description="Helical" evidence="10">
    <location>
        <begin position="467"/>
        <end position="486"/>
    </location>
</feature>
<dbReference type="EMBL" id="BNJQ01000018">
    <property type="protein sequence ID" value="GHP07936.1"/>
    <property type="molecule type" value="Genomic_DNA"/>
</dbReference>
<feature type="transmembrane region" description="Helical" evidence="10">
    <location>
        <begin position="298"/>
        <end position="321"/>
    </location>
</feature>
<dbReference type="NCBIfam" id="TIGR01104">
    <property type="entry name" value="V_PPase"/>
    <property type="match status" value="1"/>
</dbReference>
<evidence type="ECO:0000256" key="11">
    <source>
        <dbReference type="SAM" id="SignalP"/>
    </source>
</evidence>
<keyword evidence="3" id="KW-0813">Transport</keyword>
<dbReference type="GO" id="GO:0016020">
    <property type="term" value="C:membrane"/>
    <property type="evidence" value="ECO:0007669"/>
    <property type="project" value="InterPro"/>
</dbReference>
<evidence type="ECO:0000256" key="3">
    <source>
        <dbReference type="ARBA" id="ARBA00022448"/>
    </source>
</evidence>
<dbReference type="PIRSF" id="PIRSF001265">
    <property type="entry name" value="H+-PPase"/>
    <property type="match status" value="1"/>
</dbReference>
<sequence length="667" mass="69706">MIGFGLVIFLLLGSTENFSPEWKDGKAPAVANGAFSTVAFLLGAFTSSLCGYFGMKIATYANARTALEARKGLKPAFQAAFRSGAVMGFILTSSGLLVLYVTILGFRAYYKKDWTGLFEAIAGYGLGGSSIALFGRVGGGIYTKAADVGADLVGKVEKDIPEDDPRNPATIADNVGDNVGDIAGMGADLFGSFAESTCAALVIASFSSLGEQHMWAAMMFPLCVTAVGILVSFVTTLVATDIKPASQISEIESSLKLQLVLSTVLMTPCVYFLANSLLPAEFTGLFTDDPAKVTKNYYVFYCVISGLWAGLLIGLVTEYYTSNRYQPVKDVADSCKTGAATNVIFGLALGYKSTIIPIFAIAISIYVSHSLAAMYGVACAALGMLGVLSTCLAIDAYGPISDNAGGIAEMAYMGDDIRERTDALDAAGNTTAAIGKGFAIGSAALVSLALFGAYVQRANVLDKDASILTPRVFCGMLVGAMLPYWFSAMTMKSVGKAALAMVEEVREQFRTIPGLMEGTGTPDYKRCVEISTKASLAEMVPPGVLVMGSPIVCGVLFGTQTLAGMLVGSLVSSVQLAISMSNTGGAWDNAKKYIEAGASDHAASLGPKGSEAHKAAVTGDTVGDPLKDTSGPALNIVMKLMAVESLVFAPFFYAHTRDGLLFRLLGV</sequence>
<feature type="chain" id="PRO_5033009438" description="H(+)-exporting diphosphatase" evidence="11">
    <location>
        <begin position="18"/>
        <end position="667"/>
    </location>
</feature>
<dbReference type="GO" id="GO:0012505">
    <property type="term" value="C:endomembrane system"/>
    <property type="evidence" value="ECO:0007669"/>
    <property type="project" value="UniProtKB-SubCell"/>
</dbReference>
<organism evidence="12 13">
    <name type="scientific">Pycnococcus provasolii</name>
    <dbReference type="NCBI Taxonomy" id="41880"/>
    <lineage>
        <taxon>Eukaryota</taxon>
        <taxon>Viridiplantae</taxon>
        <taxon>Chlorophyta</taxon>
        <taxon>Pseudoscourfieldiophyceae</taxon>
        <taxon>Pseudoscourfieldiales</taxon>
        <taxon>Pycnococcaceae</taxon>
        <taxon>Pycnococcus</taxon>
    </lineage>
</organism>
<evidence type="ECO:0000256" key="4">
    <source>
        <dbReference type="ARBA" id="ARBA00022692"/>
    </source>
</evidence>
<proteinExistence type="inferred from homology"/>
<evidence type="ECO:0000256" key="8">
    <source>
        <dbReference type="ARBA" id="ARBA00023065"/>
    </source>
</evidence>
<evidence type="ECO:0000313" key="12">
    <source>
        <dbReference type="EMBL" id="GHP07936.1"/>
    </source>
</evidence>
<dbReference type="Pfam" id="PF03030">
    <property type="entry name" value="H_PPase"/>
    <property type="match status" value="1"/>
</dbReference>
<dbReference type="InterPro" id="IPR004131">
    <property type="entry name" value="PPase-energised_H-pump"/>
</dbReference>
<dbReference type="NCBIfam" id="NF001960">
    <property type="entry name" value="PRK00733.3-5"/>
    <property type="match status" value="1"/>
</dbReference>
<name>A0A830HKM7_9CHLO</name>
<comment type="caution">
    <text evidence="12">The sequence shown here is derived from an EMBL/GenBank/DDBJ whole genome shotgun (WGS) entry which is preliminary data.</text>
</comment>
<reference evidence="12" key="1">
    <citation type="submission" date="2020-10" db="EMBL/GenBank/DDBJ databases">
        <title>Unveiling of a novel bifunctional photoreceptor, Dualchrome1, isolated from a cosmopolitan green alga.</title>
        <authorList>
            <person name="Suzuki S."/>
            <person name="Kawachi M."/>
        </authorList>
    </citation>
    <scope>NUCLEOTIDE SEQUENCE</scope>
    <source>
        <strain evidence="12">NIES 2893</strain>
    </source>
</reference>
<comment type="subcellular location">
    <subcellularLocation>
        <location evidence="1">Endomembrane system</location>
        <topology evidence="1">Multi-pass membrane protein</topology>
    </subcellularLocation>
</comment>
<feature type="transmembrane region" description="Helical" evidence="10">
    <location>
        <begin position="33"/>
        <end position="58"/>
    </location>
</feature>
<evidence type="ECO:0000313" key="13">
    <source>
        <dbReference type="Proteomes" id="UP000660262"/>
    </source>
</evidence>
<evidence type="ECO:0000256" key="1">
    <source>
        <dbReference type="ARBA" id="ARBA00004127"/>
    </source>
</evidence>
<dbReference type="OrthoDB" id="5210at2759"/>
<keyword evidence="11" id="KW-0732">Signal</keyword>
<feature type="transmembrane region" description="Helical" evidence="10">
    <location>
        <begin position="437"/>
        <end position="455"/>
    </location>
</feature>
<feature type="transmembrane region" description="Helical" evidence="10">
    <location>
        <begin position="259"/>
        <end position="278"/>
    </location>
</feature>
<protein>
    <recommendedName>
        <fullName evidence="2">H(+)-exporting diphosphatase</fullName>
        <ecNumber evidence="2">7.1.3.1</ecNumber>
    </recommendedName>
</protein>
<dbReference type="PANTHER" id="PTHR31998">
    <property type="entry name" value="K(+)-INSENSITIVE PYROPHOSPHATE-ENERGIZED PROTON PUMP"/>
    <property type="match status" value="1"/>
</dbReference>
<evidence type="ECO:0000256" key="10">
    <source>
        <dbReference type="SAM" id="Phobius"/>
    </source>
</evidence>
<keyword evidence="13" id="KW-1185">Reference proteome</keyword>
<feature type="transmembrane region" description="Helical" evidence="10">
    <location>
        <begin position="79"/>
        <end position="103"/>
    </location>
</feature>
<keyword evidence="5" id="KW-0460">Magnesium</keyword>